<proteinExistence type="inferred from homology"/>
<dbReference type="EMBL" id="FOSN01000016">
    <property type="protein sequence ID" value="SFK70757.1"/>
    <property type="molecule type" value="Genomic_DNA"/>
</dbReference>
<dbReference type="GO" id="GO:0042301">
    <property type="term" value="F:phosphate ion binding"/>
    <property type="evidence" value="ECO:0007669"/>
    <property type="project" value="InterPro"/>
</dbReference>
<reference evidence="9 10" key="1">
    <citation type="submission" date="2016-10" db="EMBL/GenBank/DDBJ databases">
        <authorList>
            <person name="de Groot N.N."/>
        </authorList>
    </citation>
    <scope>NUCLEOTIDE SEQUENCE [LARGE SCALE GENOMIC DNA]</scope>
    <source>
        <strain evidence="9 10">NE2</strain>
    </source>
</reference>
<dbReference type="GO" id="GO:0035435">
    <property type="term" value="P:phosphate ion transmembrane transport"/>
    <property type="evidence" value="ECO:0007669"/>
    <property type="project" value="InterPro"/>
</dbReference>
<dbReference type="InterPro" id="IPR024370">
    <property type="entry name" value="PBP_domain"/>
</dbReference>
<evidence type="ECO:0000256" key="6">
    <source>
        <dbReference type="ARBA" id="ARBA00022592"/>
    </source>
</evidence>
<dbReference type="PIRSF" id="PIRSF002756">
    <property type="entry name" value="PstS"/>
    <property type="match status" value="1"/>
</dbReference>
<comment type="subunit">
    <text evidence="3 7">The complex is composed of two ATP-binding proteins (PstB), two transmembrane proteins (PstC and PstA) and a solute-binding protein (PstS).</text>
</comment>
<dbReference type="PANTHER" id="PTHR42996">
    <property type="entry name" value="PHOSPHATE-BINDING PROTEIN PSTS"/>
    <property type="match status" value="1"/>
</dbReference>
<dbReference type="STRING" id="1612308.SAMN05444581_1168"/>
<comment type="similarity">
    <text evidence="2 7">Belongs to the PstS family.</text>
</comment>
<keyword evidence="5 7" id="KW-0813">Transport</keyword>
<name>A0A1I4BRC9_9HYPH</name>
<evidence type="ECO:0000256" key="3">
    <source>
        <dbReference type="ARBA" id="ARBA00011529"/>
    </source>
</evidence>
<dbReference type="SUPFAM" id="SSF53850">
    <property type="entry name" value="Periplasmic binding protein-like II"/>
    <property type="match status" value="1"/>
</dbReference>
<dbReference type="Pfam" id="PF12849">
    <property type="entry name" value="PBP_like_2"/>
    <property type="match status" value="1"/>
</dbReference>
<accession>A0A1I4BRC9</accession>
<feature type="domain" description="PBP" evidence="8">
    <location>
        <begin position="31"/>
        <end position="316"/>
    </location>
</feature>
<evidence type="ECO:0000256" key="5">
    <source>
        <dbReference type="ARBA" id="ARBA00022448"/>
    </source>
</evidence>
<keyword evidence="10" id="KW-1185">Reference proteome</keyword>
<keyword evidence="6 7" id="KW-0592">Phosphate transport</keyword>
<dbReference type="AlphaFoldDB" id="A0A1I4BRC9"/>
<dbReference type="Gene3D" id="3.40.190.10">
    <property type="entry name" value="Periplasmic binding protein-like II"/>
    <property type="match status" value="2"/>
</dbReference>
<dbReference type="InterPro" id="IPR005673">
    <property type="entry name" value="ABC_phos-bd_PstS"/>
</dbReference>
<dbReference type="NCBIfam" id="TIGR00975">
    <property type="entry name" value="3a0107s03"/>
    <property type="match status" value="1"/>
</dbReference>
<comment type="function">
    <text evidence="1 7">Part of the ABC transporter complex PstSACB involved in phosphate import.</text>
</comment>
<organism evidence="9 10">
    <name type="scientific">Methylocapsa palsarum</name>
    <dbReference type="NCBI Taxonomy" id="1612308"/>
    <lineage>
        <taxon>Bacteria</taxon>
        <taxon>Pseudomonadati</taxon>
        <taxon>Pseudomonadota</taxon>
        <taxon>Alphaproteobacteria</taxon>
        <taxon>Hyphomicrobiales</taxon>
        <taxon>Beijerinckiaceae</taxon>
        <taxon>Methylocapsa</taxon>
    </lineage>
</organism>
<dbReference type="GO" id="GO:0043190">
    <property type="term" value="C:ATP-binding cassette (ABC) transporter complex"/>
    <property type="evidence" value="ECO:0007669"/>
    <property type="project" value="InterPro"/>
</dbReference>
<evidence type="ECO:0000256" key="4">
    <source>
        <dbReference type="ARBA" id="ARBA00021889"/>
    </source>
</evidence>
<dbReference type="RefSeq" id="WP_091685252.1">
    <property type="nucleotide sequence ID" value="NZ_FOSN01000016.1"/>
</dbReference>
<protein>
    <recommendedName>
        <fullName evidence="4 7">Phosphate-binding protein PstS</fullName>
    </recommendedName>
</protein>
<dbReference type="PANTHER" id="PTHR42996:SF1">
    <property type="entry name" value="PHOSPHATE-BINDING PROTEIN PSTS"/>
    <property type="match status" value="1"/>
</dbReference>
<evidence type="ECO:0000256" key="7">
    <source>
        <dbReference type="PIRNR" id="PIRNR002756"/>
    </source>
</evidence>
<dbReference type="CDD" id="cd13565">
    <property type="entry name" value="PBP2_PstS"/>
    <property type="match status" value="1"/>
</dbReference>
<evidence type="ECO:0000256" key="2">
    <source>
        <dbReference type="ARBA" id="ARBA00008725"/>
    </source>
</evidence>
<evidence type="ECO:0000313" key="9">
    <source>
        <dbReference type="EMBL" id="SFK70757.1"/>
    </source>
</evidence>
<dbReference type="Proteomes" id="UP000198755">
    <property type="component" value="Unassembled WGS sequence"/>
</dbReference>
<dbReference type="InterPro" id="IPR050962">
    <property type="entry name" value="Phosphate-bind_PstS"/>
</dbReference>
<evidence type="ECO:0000256" key="1">
    <source>
        <dbReference type="ARBA" id="ARBA00002841"/>
    </source>
</evidence>
<evidence type="ECO:0000259" key="8">
    <source>
        <dbReference type="Pfam" id="PF12849"/>
    </source>
</evidence>
<evidence type="ECO:0000313" key="10">
    <source>
        <dbReference type="Proteomes" id="UP000198755"/>
    </source>
</evidence>
<dbReference type="OrthoDB" id="9801510at2"/>
<sequence>MSLSLKKLAAVLAAGTGLFGLVDAPIAASGVEIHGAGSTFAAPLYEKWMAAFEAAQPSISLHYDAVGSGEGVARFRAGAADFGASDAPLPATDASTVDRGVVQVPSTAGMIVLAYNLPGVQGQLKLPQDVYVDIFLGKIRTWDDPRILEANTDLDLPSTNIALIGRRESSGTTYALTSHLAAVSPSWREEGPGVGKLVEWPNVAMLARGNEGVAAKIKLSEGSIGYVEYGFAKRLGLPAAALENKDGQYVVPSEDAGAAALAASAGHGLDEHGLDGLPASLTNPPGPHTYPIVTYSWLLLHERYPAAQAQAVASFVSWALEDGQR</sequence>
<gene>
    <name evidence="9" type="ORF">SAMN05444581_1168</name>
</gene>